<dbReference type="AlphaFoldDB" id="A0A239EPU0"/>
<keyword evidence="5" id="KW-1185">Reference proteome</keyword>
<keyword evidence="2 3" id="KW-0802">TPR repeat</keyword>
<dbReference type="Proteomes" id="UP000198426">
    <property type="component" value="Unassembled WGS sequence"/>
</dbReference>
<dbReference type="PROSITE" id="PS50005">
    <property type="entry name" value="TPR"/>
    <property type="match status" value="1"/>
</dbReference>
<name>A0A239EPU0_9RHOB</name>
<dbReference type="InterPro" id="IPR047150">
    <property type="entry name" value="SGT"/>
</dbReference>
<reference evidence="4 5" key="1">
    <citation type="submission" date="2017-06" db="EMBL/GenBank/DDBJ databases">
        <authorList>
            <person name="Kim H.J."/>
            <person name="Triplett B.A."/>
        </authorList>
    </citation>
    <scope>NUCLEOTIDE SEQUENCE [LARGE SCALE GENOMIC DNA]</scope>
    <source>
        <strain evidence="4 5">DSM 29339</strain>
    </source>
</reference>
<dbReference type="GO" id="GO:0006620">
    <property type="term" value="P:post-translational protein targeting to endoplasmic reticulum membrane"/>
    <property type="evidence" value="ECO:0007669"/>
    <property type="project" value="TreeGrafter"/>
</dbReference>
<evidence type="ECO:0000313" key="5">
    <source>
        <dbReference type="Proteomes" id="UP000198426"/>
    </source>
</evidence>
<dbReference type="InterPro" id="IPR019734">
    <property type="entry name" value="TPR_rpt"/>
</dbReference>
<dbReference type="GO" id="GO:0016020">
    <property type="term" value="C:membrane"/>
    <property type="evidence" value="ECO:0007669"/>
    <property type="project" value="TreeGrafter"/>
</dbReference>
<dbReference type="GO" id="GO:0072380">
    <property type="term" value="C:TRC complex"/>
    <property type="evidence" value="ECO:0007669"/>
    <property type="project" value="TreeGrafter"/>
</dbReference>
<dbReference type="Pfam" id="PF13432">
    <property type="entry name" value="TPR_16"/>
    <property type="match status" value="1"/>
</dbReference>
<dbReference type="GO" id="GO:0060090">
    <property type="term" value="F:molecular adaptor activity"/>
    <property type="evidence" value="ECO:0007669"/>
    <property type="project" value="TreeGrafter"/>
</dbReference>
<dbReference type="EMBL" id="FZOY01000002">
    <property type="protein sequence ID" value="SNS46770.1"/>
    <property type="molecule type" value="Genomic_DNA"/>
</dbReference>
<protein>
    <submittedName>
        <fullName evidence="4">Tetratricopeptide repeat-containing protein</fullName>
    </submittedName>
</protein>
<dbReference type="SUPFAM" id="SSF48452">
    <property type="entry name" value="TPR-like"/>
    <property type="match status" value="1"/>
</dbReference>
<proteinExistence type="predicted"/>
<keyword evidence="1" id="KW-0677">Repeat</keyword>
<evidence type="ECO:0000313" key="4">
    <source>
        <dbReference type="EMBL" id="SNS46770.1"/>
    </source>
</evidence>
<evidence type="ECO:0000256" key="3">
    <source>
        <dbReference type="PROSITE-ProRule" id="PRU00339"/>
    </source>
</evidence>
<feature type="repeat" description="TPR" evidence="3">
    <location>
        <begin position="123"/>
        <end position="156"/>
    </location>
</feature>
<organism evidence="4 5">
    <name type="scientific">Tropicimonas sediminicola</name>
    <dbReference type="NCBI Taxonomy" id="1031541"/>
    <lineage>
        <taxon>Bacteria</taxon>
        <taxon>Pseudomonadati</taxon>
        <taxon>Pseudomonadota</taxon>
        <taxon>Alphaproteobacteria</taxon>
        <taxon>Rhodobacterales</taxon>
        <taxon>Roseobacteraceae</taxon>
        <taxon>Tropicimonas</taxon>
    </lineage>
</organism>
<dbReference type="SMART" id="SM00028">
    <property type="entry name" value="TPR"/>
    <property type="match status" value="3"/>
</dbReference>
<dbReference type="PANTHER" id="PTHR45831">
    <property type="entry name" value="LD24721P"/>
    <property type="match status" value="1"/>
</dbReference>
<sequence>MVVIARVIGISRNRARLTYVMVRIAPSLNRIVTAFLAALWLAPAAFAQGADSAEVERLLGELAQPEQQGWQQIEASIMREWSKSGSPAMDLLLQRGQQAMEEGDMEAAIEHLSALTDHAPDFAEGWNARATAFFHAGEYGLSLADIERTLALNPDHFGAITGLGIILEELGYETEALEAYRAVEAIHPHLESVRQGIERLESKVEGERL</sequence>
<dbReference type="InterPro" id="IPR011990">
    <property type="entry name" value="TPR-like_helical_dom_sf"/>
</dbReference>
<evidence type="ECO:0000256" key="2">
    <source>
        <dbReference type="ARBA" id="ARBA00022803"/>
    </source>
</evidence>
<evidence type="ECO:0000256" key="1">
    <source>
        <dbReference type="ARBA" id="ARBA00022737"/>
    </source>
</evidence>
<dbReference type="PANTHER" id="PTHR45831:SF2">
    <property type="entry name" value="LD24721P"/>
    <property type="match status" value="1"/>
</dbReference>
<accession>A0A239EPU0</accession>
<gene>
    <name evidence="4" type="ORF">SAMN05421757_102273</name>
</gene>
<dbReference type="Gene3D" id="1.25.40.10">
    <property type="entry name" value="Tetratricopeptide repeat domain"/>
    <property type="match status" value="1"/>
</dbReference>